<dbReference type="eggNOG" id="COG0668">
    <property type="taxonomic scope" value="Bacteria"/>
</dbReference>
<comment type="similarity">
    <text evidence="5">Belongs to the MscS (TC 1.A.23) family.</text>
</comment>
<accession>B8EKJ9</accession>
<keyword evidence="5" id="KW-0406">Ion transport</keyword>
<dbReference type="InterPro" id="IPR010920">
    <property type="entry name" value="LSM_dom_sf"/>
</dbReference>
<dbReference type="STRING" id="395965.Msil_2440"/>
<dbReference type="SMART" id="SM00100">
    <property type="entry name" value="cNMP"/>
    <property type="match status" value="1"/>
</dbReference>
<comment type="subunit">
    <text evidence="5">Homoheptamer.</text>
</comment>
<evidence type="ECO:0000313" key="8">
    <source>
        <dbReference type="Proteomes" id="UP000002257"/>
    </source>
</evidence>
<keyword evidence="5" id="KW-0997">Cell inner membrane</keyword>
<feature type="transmembrane region" description="Helical" evidence="5">
    <location>
        <begin position="21"/>
        <end position="40"/>
    </location>
</feature>
<feature type="transmembrane region" description="Helical" evidence="5">
    <location>
        <begin position="91"/>
        <end position="111"/>
    </location>
</feature>
<feature type="transmembrane region" description="Helical" evidence="5">
    <location>
        <begin position="148"/>
        <end position="172"/>
    </location>
</feature>
<dbReference type="KEGG" id="msl:Msil_2440"/>
<dbReference type="Gene3D" id="1.10.287.1260">
    <property type="match status" value="1"/>
</dbReference>
<keyword evidence="5" id="KW-0407">Ion channel</keyword>
<keyword evidence="5" id="KW-0813">Transport</keyword>
<keyword evidence="8" id="KW-1185">Reference proteome</keyword>
<dbReference type="HOGENOM" id="CLU_032479_1_0_5"/>
<feature type="transmembrane region" description="Helical" evidence="5">
    <location>
        <begin position="123"/>
        <end position="142"/>
    </location>
</feature>
<dbReference type="PIRSF" id="PIRSF026673">
    <property type="entry name" value="UCP026673_ion_chan"/>
    <property type="match status" value="1"/>
</dbReference>
<organism evidence="7 8">
    <name type="scientific">Methylocella silvestris (strain DSM 15510 / CIP 108128 / LMG 27833 / NCIMB 13906 / BL2)</name>
    <dbReference type="NCBI Taxonomy" id="395965"/>
    <lineage>
        <taxon>Bacteria</taxon>
        <taxon>Pseudomonadati</taxon>
        <taxon>Pseudomonadota</taxon>
        <taxon>Alphaproteobacteria</taxon>
        <taxon>Hyphomicrobiales</taxon>
        <taxon>Beijerinckiaceae</taxon>
        <taxon>Methylocella</taxon>
    </lineage>
</organism>
<dbReference type="Pfam" id="PF00924">
    <property type="entry name" value="MS_channel_2nd"/>
    <property type="match status" value="1"/>
</dbReference>
<evidence type="ECO:0000256" key="5">
    <source>
        <dbReference type="RuleBase" id="RU369025"/>
    </source>
</evidence>
<dbReference type="GO" id="GO:0008381">
    <property type="term" value="F:mechanosensitive monoatomic ion channel activity"/>
    <property type="evidence" value="ECO:0007669"/>
    <property type="project" value="InterPro"/>
</dbReference>
<dbReference type="eggNOG" id="COG0664">
    <property type="taxonomic scope" value="Bacteria"/>
</dbReference>
<dbReference type="InterPro" id="IPR045275">
    <property type="entry name" value="MscS_archaea/bacteria_type"/>
</dbReference>
<dbReference type="InterPro" id="IPR014710">
    <property type="entry name" value="RmlC-like_jellyroll"/>
</dbReference>
<dbReference type="AlphaFoldDB" id="B8EKJ9"/>
<dbReference type="InterPro" id="IPR018490">
    <property type="entry name" value="cNMP-bd_dom_sf"/>
</dbReference>
<dbReference type="Pfam" id="PF00027">
    <property type="entry name" value="cNMP_binding"/>
    <property type="match status" value="1"/>
</dbReference>
<evidence type="ECO:0000313" key="7">
    <source>
        <dbReference type="EMBL" id="ACK51369.1"/>
    </source>
</evidence>
<dbReference type="RefSeq" id="WP_012591438.1">
    <property type="nucleotide sequence ID" value="NC_011666.1"/>
</dbReference>
<proteinExistence type="inferred from homology"/>
<keyword evidence="5" id="KW-1003">Cell membrane</keyword>
<feature type="domain" description="Cyclic nucleotide-binding" evidence="6">
    <location>
        <begin position="354"/>
        <end position="471"/>
    </location>
</feature>
<name>B8EKJ9_METSB</name>
<dbReference type="EMBL" id="CP001280">
    <property type="protein sequence ID" value="ACK51369.1"/>
    <property type="molecule type" value="Genomic_DNA"/>
</dbReference>
<evidence type="ECO:0000256" key="4">
    <source>
        <dbReference type="ARBA" id="ARBA00023136"/>
    </source>
</evidence>
<dbReference type="Proteomes" id="UP000002257">
    <property type="component" value="Chromosome"/>
</dbReference>
<dbReference type="CDD" id="cd00038">
    <property type="entry name" value="CAP_ED"/>
    <property type="match status" value="1"/>
</dbReference>
<gene>
    <name evidence="7" type="ordered locus">Msil_2440</name>
</gene>
<dbReference type="OrthoDB" id="9775207at2"/>
<dbReference type="PANTHER" id="PTHR30221:SF1">
    <property type="entry name" value="SMALL-CONDUCTANCE MECHANOSENSITIVE CHANNEL"/>
    <property type="match status" value="1"/>
</dbReference>
<dbReference type="InterPro" id="IPR023408">
    <property type="entry name" value="MscS_beta-dom_sf"/>
</dbReference>
<protein>
    <recommendedName>
        <fullName evidence="5">Small-conductance mechanosensitive channel</fullName>
    </recommendedName>
</protein>
<dbReference type="PANTHER" id="PTHR30221">
    <property type="entry name" value="SMALL-CONDUCTANCE MECHANOSENSITIVE CHANNEL"/>
    <property type="match status" value="1"/>
</dbReference>
<keyword evidence="3 5" id="KW-1133">Transmembrane helix</keyword>
<dbReference type="InterPro" id="IPR016846">
    <property type="entry name" value="cNMP-bd_ion_channel"/>
</dbReference>
<evidence type="ECO:0000256" key="3">
    <source>
        <dbReference type="ARBA" id="ARBA00022989"/>
    </source>
</evidence>
<dbReference type="GO" id="GO:0005886">
    <property type="term" value="C:plasma membrane"/>
    <property type="evidence" value="ECO:0007669"/>
    <property type="project" value="UniProtKB-SubCell"/>
</dbReference>
<comment type="subcellular location">
    <subcellularLocation>
        <location evidence="5">Cell inner membrane</location>
        <topology evidence="5">Multi-pass membrane protein</topology>
    </subcellularLocation>
    <subcellularLocation>
        <location evidence="1">Membrane</location>
    </subcellularLocation>
</comment>
<dbReference type="InterPro" id="IPR000595">
    <property type="entry name" value="cNMP-bd_dom"/>
</dbReference>
<reference evidence="7 8" key="1">
    <citation type="journal article" date="2010" name="J. Bacteriol.">
        <title>Complete genome sequence of the aerobic facultative methanotroph Methylocella silvestris BL2.</title>
        <authorList>
            <person name="Chen Y."/>
            <person name="Crombie A."/>
            <person name="Rahman M.T."/>
            <person name="Dedysh S.N."/>
            <person name="Liesack W."/>
            <person name="Stott M.B."/>
            <person name="Alam M."/>
            <person name="Theisen A.R."/>
            <person name="Murrell J.C."/>
            <person name="Dunfield P.F."/>
        </authorList>
    </citation>
    <scope>NUCLEOTIDE SEQUENCE [LARGE SCALE GENOMIC DNA]</scope>
    <source>
        <strain evidence="8">DSM 15510 / CIP 108128 / LMG 27833 / NCIMB 13906 / BL2</strain>
    </source>
</reference>
<dbReference type="InterPro" id="IPR006685">
    <property type="entry name" value="MscS_channel_2nd"/>
</dbReference>
<keyword evidence="4 5" id="KW-0472">Membrane</keyword>
<evidence type="ECO:0000259" key="6">
    <source>
        <dbReference type="PROSITE" id="PS50042"/>
    </source>
</evidence>
<sequence length="509" mass="54756">MTMAEMQPAQLFSLIAEHSDIAVMAAALGLGCISLAILALRRDAMWRLAGRIGSFVALTAALASQGIQPYQPRHDAEQSSAHQIGLYFIEVLWWIALARSLVGIVDAFVIFERKPQESRLFQQLIAGLIYLGVAFAIVGQVFEVPVGALFATSGAVAIIAGLALQSTLADVFSGIAISLGRSYRIGDWIVVDSAVEGRIVETNWQNVHLLTSTHDLAIIPNSVVAKARLLNQSWPDSARDARVLVRLRPALSPAAVVELGLEAMASCNLILHDPPATATVKSLNGSAIEVELKCRVHDRTLVDGATNEVFDRFFRHAVAAGLSFAPDAGDSYAPDIEFETAAAAAGRITMRLPLFASLAKEDRAALAAKMKRKEYASGEVVIGPGELAQSLGIVQAGALALYHARDDRELTRLAPGDYFGEGGLLLGEPQQNALRAVTRAVVYEIGAADLAPVLRSRPGLSHQLGEALAQRRAMEQKNEVDVKHHTGHTAKRFADRIMELFQLDLTSAR</sequence>
<evidence type="ECO:0000256" key="2">
    <source>
        <dbReference type="ARBA" id="ARBA00022692"/>
    </source>
</evidence>
<dbReference type="Gene3D" id="2.60.120.10">
    <property type="entry name" value="Jelly Rolls"/>
    <property type="match status" value="1"/>
</dbReference>
<dbReference type="SUPFAM" id="SSF51206">
    <property type="entry name" value="cAMP-binding domain-like"/>
    <property type="match status" value="1"/>
</dbReference>
<keyword evidence="2 5" id="KW-0812">Transmembrane</keyword>
<dbReference type="SUPFAM" id="SSF50182">
    <property type="entry name" value="Sm-like ribonucleoproteins"/>
    <property type="match status" value="1"/>
</dbReference>
<dbReference type="PROSITE" id="PS50042">
    <property type="entry name" value="CNMP_BINDING_3"/>
    <property type="match status" value="1"/>
</dbReference>
<dbReference type="Gene3D" id="2.30.30.60">
    <property type="match status" value="1"/>
</dbReference>
<evidence type="ECO:0000256" key="1">
    <source>
        <dbReference type="ARBA" id="ARBA00004370"/>
    </source>
</evidence>
<comment type="function">
    <text evidence="5">Mechanosensitive channel that participates in the regulation of osmotic pressure changes within the cell, opening in response to stretch forces in the membrane lipid bilayer, without the need for other proteins. Contributes to normal resistance to hypoosmotic shock. Forms an ion channel of 1.0 nanosiemens conductance with a slight preference for anions.</text>
</comment>